<name>A0ABQ5LNJ3_9RHOB</name>
<accession>A0ABQ5LNJ3</accession>
<gene>
    <name evidence="1" type="ORF">STA1M1_04190</name>
</gene>
<evidence type="ECO:0000313" key="1">
    <source>
        <dbReference type="EMBL" id="GKY86550.1"/>
    </source>
</evidence>
<proteinExistence type="predicted"/>
<dbReference type="EMBL" id="BROH01000001">
    <property type="protein sequence ID" value="GKY86550.1"/>
    <property type="molecule type" value="Genomic_DNA"/>
</dbReference>
<dbReference type="Proteomes" id="UP001144205">
    <property type="component" value="Unassembled WGS sequence"/>
</dbReference>
<dbReference type="RefSeq" id="WP_281840515.1">
    <property type="nucleotide sequence ID" value="NZ_BROH01000001.1"/>
</dbReference>
<dbReference type="SUPFAM" id="SSF52540">
    <property type="entry name" value="P-loop containing nucleoside triphosphate hydrolases"/>
    <property type="match status" value="1"/>
</dbReference>
<evidence type="ECO:0008006" key="3">
    <source>
        <dbReference type="Google" id="ProtNLM"/>
    </source>
</evidence>
<evidence type="ECO:0000313" key="2">
    <source>
        <dbReference type="Proteomes" id="UP001144205"/>
    </source>
</evidence>
<reference evidence="1" key="1">
    <citation type="journal article" date="2023" name="Int. J. Syst. Evol. Microbiol.">
        <title>Sinisalibacter aestuarii sp. nov., isolated from estuarine sediment of the Arakawa River.</title>
        <authorList>
            <person name="Arafat S.T."/>
            <person name="Hirano S."/>
            <person name="Sato A."/>
            <person name="Takeuchi K."/>
            <person name="Yasuda T."/>
            <person name="Terahara T."/>
            <person name="Hamada M."/>
            <person name="Kobayashi T."/>
        </authorList>
    </citation>
    <scope>NUCLEOTIDE SEQUENCE</scope>
    <source>
        <strain evidence="1">B-399</strain>
    </source>
</reference>
<organism evidence="1 2">
    <name type="scientific">Sinisalibacter aestuarii</name>
    <dbReference type="NCBI Taxonomy" id="2949426"/>
    <lineage>
        <taxon>Bacteria</taxon>
        <taxon>Pseudomonadati</taxon>
        <taxon>Pseudomonadota</taxon>
        <taxon>Alphaproteobacteria</taxon>
        <taxon>Rhodobacterales</taxon>
        <taxon>Roseobacteraceae</taxon>
        <taxon>Sinisalibacter</taxon>
    </lineage>
</organism>
<comment type="caution">
    <text evidence="1">The sequence shown here is derived from an EMBL/GenBank/DDBJ whole genome shotgun (WGS) entry which is preliminary data.</text>
</comment>
<keyword evidence="2" id="KW-1185">Reference proteome</keyword>
<sequence length="369" mass="40178">MKAIIHIGHHKTGTTSLQSFLAVNWKRLLENGILSPWVEFQGAAWAAAQLVRADEVEPDFLPANIREPHNALAFRMLATANPERKVPAHHAKLPALPQMLHAISSQLASLEPEAAIFVSEVMSHFGLDAPELIDHFAHVLSGADFGLHVTLRRPDDQIVAWYGQQLWFGMPVSTLSDPSGQDPFQGAHFDYRGVIEPWLERLPNVTPQIRAHADMMAAGGSIPDFFTQSGLTLPDAAIDVAAMNPSLPRAFFPLMQKVNANVPRPAARTLGHDLAAIADRLDLPAPGDIEFFGDERRAELAARFAPVDGWLTGVLGKPLFDDIHAIGTPRPVSEAEALDHVLAALTEADIASFTNPDVRDYVTTLKAGL</sequence>
<dbReference type="InterPro" id="IPR027417">
    <property type="entry name" value="P-loop_NTPase"/>
</dbReference>
<protein>
    <recommendedName>
        <fullName evidence="3">Sulfotransferase family protein</fullName>
    </recommendedName>
</protein>